<dbReference type="Proteomes" id="UP000701698">
    <property type="component" value="Unassembled WGS sequence"/>
</dbReference>
<feature type="transmembrane region" description="Helical" evidence="2">
    <location>
        <begin position="7"/>
        <end position="27"/>
    </location>
</feature>
<dbReference type="AlphaFoldDB" id="A0A955RP00"/>
<evidence type="ECO:0000256" key="1">
    <source>
        <dbReference type="SAM" id="MobiDB-lite"/>
    </source>
</evidence>
<accession>A0A955RP00</accession>
<keyword evidence="2" id="KW-1133">Transmembrane helix</keyword>
<reference evidence="3" key="1">
    <citation type="submission" date="2020-04" db="EMBL/GenBank/DDBJ databases">
        <authorList>
            <person name="Zhang T."/>
        </authorList>
    </citation>
    <scope>NUCLEOTIDE SEQUENCE</scope>
    <source>
        <strain evidence="3">HKST-UBA01</strain>
    </source>
</reference>
<evidence type="ECO:0000313" key="3">
    <source>
        <dbReference type="EMBL" id="MCA9389906.1"/>
    </source>
</evidence>
<feature type="compositionally biased region" description="Low complexity" evidence="1">
    <location>
        <begin position="44"/>
        <end position="60"/>
    </location>
</feature>
<gene>
    <name evidence="3" type="ORF">KC571_00725</name>
</gene>
<organism evidence="3 4">
    <name type="scientific">candidate division WWE3 bacterium</name>
    <dbReference type="NCBI Taxonomy" id="2053526"/>
    <lineage>
        <taxon>Bacteria</taxon>
        <taxon>Katanobacteria</taxon>
    </lineage>
</organism>
<reference evidence="3" key="2">
    <citation type="journal article" date="2021" name="Microbiome">
        <title>Successional dynamics and alternative stable states in a saline activated sludge microbial community over 9 years.</title>
        <authorList>
            <person name="Wang Y."/>
            <person name="Ye J."/>
            <person name="Ju F."/>
            <person name="Liu L."/>
            <person name="Boyd J.A."/>
            <person name="Deng Y."/>
            <person name="Parks D.H."/>
            <person name="Jiang X."/>
            <person name="Yin X."/>
            <person name="Woodcroft B.J."/>
            <person name="Tyson G.W."/>
            <person name="Hugenholtz P."/>
            <person name="Polz M.F."/>
            <person name="Zhang T."/>
        </authorList>
    </citation>
    <scope>NUCLEOTIDE SEQUENCE</scope>
    <source>
        <strain evidence="3">HKST-UBA01</strain>
    </source>
</reference>
<protein>
    <submittedName>
        <fullName evidence="3">Uncharacterized protein</fullName>
    </submittedName>
</protein>
<name>A0A955RP00_UNCKA</name>
<evidence type="ECO:0000256" key="2">
    <source>
        <dbReference type="SAM" id="Phobius"/>
    </source>
</evidence>
<keyword evidence="2" id="KW-0812">Transmembrane</keyword>
<keyword evidence="2" id="KW-0472">Membrane</keyword>
<comment type="caution">
    <text evidence="3">The sequence shown here is derived from an EMBL/GenBank/DDBJ whole genome shotgun (WGS) entry which is preliminary data.</text>
</comment>
<sequence>MKDQRGLAEIFLLVGAVVIVVVIAFFYTSRAAYTTPESSNENQPTPTSNSISPTISPTPTVDTFPTVEPTAFPTIAQSLDFHDCFQANDDSEGLFIQPTLSEIAQRCPIFLFSSLRTASVNNIFETEDTVTIYQSGVVYVLYKQKPNFPDENLGNSILRKTITEDSIIVTSDSGAFPNNVVDIASCTTPDQSSCTPLEKGILVNLYGVNVFWLEIFGSTVNDYFENNEINSIIMTLSRI</sequence>
<feature type="region of interest" description="Disordered" evidence="1">
    <location>
        <begin position="35"/>
        <end position="63"/>
    </location>
</feature>
<evidence type="ECO:0000313" key="4">
    <source>
        <dbReference type="Proteomes" id="UP000701698"/>
    </source>
</evidence>
<proteinExistence type="predicted"/>
<dbReference type="EMBL" id="JAGQKX010000009">
    <property type="protein sequence ID" value="MCA9389906.1"/>
    <property type="molecule type" value="Genomic_DNA"/>
</dbReference>